<reference evidence="2 3" key="1">
    <citation type="journal article" date="2010" name="J. Bacteriol.">
        <title>The complete genome sequence of Croceibacter atlanticus HTCC2559T.</title>
        <authorList>
            <person name="Oh H.M."/>
            <person name="Kang I."/>
            <person name="Ferriera S."/>
            <person name="Giovannoni S.J."/>
            <person name="Cho J.C."/>
        </authorList>
    </citation>
    <scope>NUCLEOTIDE SEQUENCE [LARGE SCALE GENOMIC DNA]</scope>
    <source>
        <strain evidence="3">ATCC BAA-628 / HTCC2559 / KCTC 12090</strain>
    </source>
</reference>
<gene>
    <name evidence="2" type="ordered locus">CA2559_05965</name>
</gene>
<dbReference type="Proteomes" id="UP000002297">
    <property type="component" value="Chromosome"/>
</dbReference>
<sequence length="542" mass="59952">MKFTYSFLFLSTFFLIISCKTNSEEKEQEILWTAYDETLELEMQQEHQNSRMQFELIQSKVLDKNEVYQPLNKEVSSFTNERYEALKPLILEQDIPTIQNHIKERSLTYEDLTLFYLKRIYKFELDSTKTLNAIIALNDEVLNEARAKDKDTTTNKHPIFGMPILLKDNVNTKGMATTAGAVALKDNYTTEDAKLVENLKANGALILGKLNLSEWAYYFCDGCPLGYSAIGGQTLNPYGRKAFETGGSSAGSGVATAANYAVATVGSETAGSIISPSSQNSVVGLKPTIGVISGDGIIPISHTLDTAGPMTKNVTDNAIVLDAMTSVNYKSILEENVSLTTKTFGVYKRLLNDSIYKSTVKFIEDSGATIVELDEPELPLDGFLTLLNLEMKDDVPSYLSSYASKDITVTSLEDVMAFNKKDSVLHMPYNQELFDGIIADSTSVEEFEAIKSTLLSNGNAFFQNDMKAHQLDAILSINNYHSAYAAVGFHPCLAMPMGYKDTGEPIALTFIGAPNTERELLKMGLAFETARPIRVLPKNYKD</sequence>
<name>A3U7R5_CROAH</name>
<dbReference type="InterPro" id="IPR036928">
    <property type="entry name" value="AS_sf"/>
</dbReference>
<dbReference type="PANTHER" id="PTHR42678:SF34">
    <property type="entry name" value="OS04G0183300 PROTEIN"/>
    <property type="match status" value="1"/>
</dbReference>
<evidence type="ECO:0000259" key="1">
    <source>
        <dbReference type="Pfam" id="PF01425"/>
    </source>
</evidence>
<keyword evidence="3" id="KW-1185">Reference proteome</keyword>
<protein>
    <submittedName>
        <fullName evidence="2">Amidase</fullName>
    </submittedName>
</protein>
<dbReference type="STRING" id="216432.CA2559_05965"/>
<dbReference type="RefSeq" id="WP_013186953.1">
    <property type="nucleotide sequence ID" value="NC_014230.1"/>
</dbReference>
<dbReference type="eggNOG" id="COG0154">
    <property type="taxonomic scope" value="Bacteria"/>
</dbReference>
<dbReference type="KEGG" id="cat:CA2559_05965"/>
<dbReference type="AlphaFoldDB" id="A3U7R5"/>
<dbReference type="SUPFAM" id="SSF75304">
    <property type="entry name" value="Amidase signature (AS) enzymes"/>
    <property type="match status" value="1"/>
</dbReference>
<dbReference type="PROSITE" id="PS51257">
    <property type="entry name" value="PROKAR_LIPOPROTEIN"/>
    <property type="match status" value="1"/>
</dbReference>
<dbReference type="Pfam" id="PF01425">
    <property type="entry name" value="Amidase"/>
    <property type="match status" value="1"/>
</dbReference>
<dbReference type="OrthoDB" id="9811471at2"/>
<dbReference type="GeneID" id="89452977"/>
<dbReference type="InterPro" id="IPR023631">
    <property type="entry name" value="Amidase_dom"/>
</dbReference>
<dbReference type="PANTHER" id="PTHR42678">
    <property type="entry name" value="AMIDASE"/>
    <property type="match status" value="1"/>
</dbReference>
<organism evidence="2 3">
    <name type="scientific">Croceibacter atlanticus (strain ATCC BAA-628 / JCM 21780 / CIP 108009 / IAM 15332 / KCTC 12090 / HTCC2559)</name>
    <dbReference type="NCBI Taxonomy" id="216432"/>
    <lineage>
        <taxon>Bacteria</taxon>
        <taxon>Pseudomonadati</taxon>
        <taxon>Bacteroidota</taxon>
        <taxon>Flavobacteriia</taxon>
        <taxon>Flavobacteriales</taxon>
        <taxon>Flavobacteriaceae</taxon>
        <taxon>Croceibacter</taxon>
    </lineage>
</organism>
<proteinExistence type="predicted"/>
<evidence type="ECO:0000313" key="3">
    <source>
        <dbReference type="Proteomes" id="UP000002297"/>
    </source>
</evidence>
<dbReference type="Gene3D" id="3.90.1300.10">
    <property type="entry name" value="Amidase signature (AS) domain"/>
    <property type="match status" value="1"/>
</dbReference>
<evidence type="ECO:0000313" key="2">
    <source>
        <dbReference type="EMBL" id="EAP88282.1"/>
    </source>
</evidence>
<accession>A3U7R5</accession>
<feature type="domain" description="Amidase" evidence="1">
    <location>
        <begin position="112"/>
        <end position="420"/>
    </location>
</feature>
<dbReference type="EMBL" id="CP002046">
    <property type="protein sequence ID" value="EAP88282.1"/>
    <property type="molecule type" value="Genomic_DNA"/>
</dbReference>
<dbReference type="HOGENOM" id="CLU_009600_14_5_10"/>